<dbReference type="AlphaFoldDB" id="A0AA37RUR2"/>
<protein>
    <recommendedName>
        <fullName evidence="3">YaeQ protein</fullName>
    </recommendedName>
</protein>
<reference evidence="1" key="2">
    <citation type="submission" date="2023-01" db="EMBL/GenBank/DDBJ databases">
        <title>Draft genome sequence of Paraferrimonas sedimenticola strain NBRC 101628.</title>
        <authorList>
            <person name="Sun Q."/>
            <person name="Mori K."/>
        </authorList>
    </citation>
    <scope>NUCLEOTIDE SEQUENCE</scope>
    <source>
        <strain evidence="1">NBRC 101628</strain>
    </source>
</reference>
<evidence type="ECO:0000313" key="2">
    <source>
        <dbReference type="Proteomes" id="UP001161422"/>
    </source>
</evidence>
<dbReference type="PANTHER" id="PTHR38784:SF1">
    <property type="entry name" value="SUCROSE PHOSPHORYLASE"/>
    <property type="match status" value="1"/>
</dbReference>
<dbReference type="InterPro" id="IPR038590">
    <property type="entry name" value="YaeQ_sf"/>
</dbReference>
<evidence type="ECO:0008006" key="3">
    <source>
        <dbReference type="Google" id="ProtNLM"/>
    </source>
</evidence>
<evidence type="ECO:0000313" key="1">
    <source>
        <dbReference type="EMBL" id="GLP95192.1"/>
    </source>
</evidence>
<keyword evidence="2" id="KW-1185">Reference proteome</keyword>
<dbReference type="SMART" id="SM01322">
    <property type="entry name" value="YaeQ"/>
    <property type="match status" value="1"/>
</dbReference>
<dbReference type="PANTHER" id="PTHR38784">
    <property type="entry name" value="SUCROSE PHOSPHORYLASE"/>
    <property type="match status" value="1"/>
</dbReference>
<gene>
    <name evidence="1" type="primary">yaeQ</name>
    <name evidence="1" type="ORF">GCM10007895_04980</name>
</gene>
<comment type="caution">
    <text evidence="1">The sequence shown here is derived from an EMBL/GenBank/DDBJ whole genome shotgun (WGS) entry which is preliminary data.</text>
</comment>
<dbReference type="InterPro" id="IPR009822">
    <property type="entry name" value="YaeQ"/>
</dbReference>
<dbReference type="SUPFAM" id="SSF52980">
    <property type="entry name" value="Restriction endonuclease-like"/>
    <property type="match status" value="1"/>
</dbReference>
<organism evidence="1 2">
    <name type="scientific">Paraferrimonas sedimenticola</name>
    <dbReference type="NCBI Taxonomy" id="375674"/>
    <lineage>
        <taxon>Bacteria</taxon>
        <taxon>Pseudomonadati</taxon>
        <taxon>Pseudomonadota</taxon>
        <taxon>Gammaproteobacteria</taxon>
        <taxon>Alteromonadales</taxon>
        <taxon>Ferrimonadaceae</taxon>
        <taxon>Paraferrimonas</taxon>
    </lineage>
</organism>
<dbReference type="Gene3D" id="3.10.640.10">
    <property type="entry name" value="Restriction endonuclease-like alpha-beta roll domain"/>
    <property type="match status" value="1"/>
</dbReference>
<name>A0AA37RUR2_9GAMM</name>
<dbReference type="Proteomes" id="UP001161422">
    <property type="component" value="Unassembled WGS sequence"/>
</dbReference>
<dbReference type="RefSeq" id="WP_095505791.1">
    <property type="nucleotide sequence ID" value="NZ_BSNC01000001.1"/>
</dbReference>
<dbReference type="Pfam" id="PF07152">
    <property type="entry name" value="YaeQ"/>
    <property type="match status" value="1"/>
</dbReference>
<accession>A0AA37RUR2</accession>
<reference evidence="1" key="1">
    <citation type="journal article" date="2014" name="Int. J. Syst. Evol. Microbiol.">
        <title>Complete genome sequence of Corynebacterium casei LMG S-19264T (=DSM 44701T), isolated from a smear-ripened cheese.</title>
        <authorList>
            <consortium name="US DOE Joint Genome Institute (JGI-PGF)"/>
            <person name="Walter F."/>
            <person name="Albersmeier A."/>
            <person name="Kalinowski J."/>
            <person name="Ruckert C."/>
        </authorList>
    </citation>
    <scope>NUCLEOTIDE SEQUENCE</scope>
    <source>
        <strain evidence="1">NBRC 101628</strain>
    </source>
</reference>
<proteinExistence type="predicted"/>
<dbReference type="EMBL" id="BSNC01000001">
    <property type="protein sequence ID" value="GLP95192.1"/>
    <property type="molecule type" value="Genomic_DNA"/>
</dbReference>
<dbReference type="PIRSF" id="PIRSF011484">
    <property type="entry name" value="YaeQ"/>
    <property type="match status" value="1"/>
</dbReference>
<sequence length="178" mass="20268">MAIKATVVKSHLSVADMDRHHYADYELTWAMHPSETPRRFMVRLIAFALNAHEDLQMGKGLCVDDEPELWIKDLSDNIELWIDLGQLDEKWLRKASGRANQVQLYCYGGGAVGPWWKTIESKLSRFDNLSVWQIDEADADAAAQLFERGMRLSASIDQGSLCLSNETDTVWLTPTRLK</sequence>
<dbReference type="InterPro" id="IPR011335">
    <property type="entry name" value="Restrct_endonuc-II-like"/>
</dbReference>